<dbReference type="CDD" id="cd07765">
    <property type="entry name" value="KRAB_A-box"/>
    <property type="match status" value="1"/>
</dbReference>
<dbReference type="InterPro" id="IPR050169">
    <property type="entry name" value="Krueppel_C2H2_ZnF"/>
</dbReference>
<feature type="domain" description="KRAB" evidence="1">
    <location>
        <begin position="33"/>
        <end position="104"/>
    </location>
</feature>
<evidence type="ECO:0000313" key="2">
    <source>
        <dbReference type="Ensembl" id="ENSRFEP00010002964.1"/>
    </source>
</evidence>
<reference evidence="2" key="4">
    <citation type="submission" date="2025-08" db="UniProtKB">
        <authorList>
            <consortium name="Ensembl"/>
        </authorList>
    </citation>
    <scope>IDENTIFICATION</scope>
</reference>
<dbReference type="GeneTree" id="ENSGT00940000162233"/>
<dbReference type="PANTHER" id="PTHR23232:SF98">
    <property type="entry name" value="KRAB DOMAIN-CONTAINING PROTEIN 4"/>
    <property type="match status" value="1"/>
</dbReference>
<dbReference type="OMA" id="QTRAREC"/>
<evidence type="ECO:0000259" key="1">
    <source>
        <dbReference type="PROSITE" id="PS50805"/>
    </source>
</evidence>
<dbReference type="SMART" id="SM00349">
    <property type="entry name" value="KRAB"/>
    <property type="match status" value="1"/>
</dbReference>
<reference evidence="3" key="3">
    <citation type="submission" date="2018-12" db="EMBL/GenBank/DDBJ databases">
        <title>G10K-VGP greater horseshoe bat female genome, primary haplotype.</title>
        <authorList>
            <person name="Teeling E."/>
            <person name="Myers G."/>
            <person name="Vernes S."/>
            <person name="Pippel M."/>
            <person name="Winkler S."/>
            <person name="Fedrigo O."/>
            <person name="Rhie A."/>
            <person name="Koren S."/>
            <person name="Phillippy A."/>
            <person name="Lewin H."/>
            <person name="Damas J."/>
            <person name="Howe K."/>
            <person name="Mountcastle J."/>
            <person name="Jarvis E.D."/>
        </authorList>
    </citation>
    <scope>NUCLEOTIDE SEQUENCE [LARGE SCALE GENOMIC DNA]</scope>
</reference>
<dbReference type="AlphaFoldDB" id="A0A671DP98"/>
<dbReference type="InParanoid" id="A0A671DP98"/>
<dbReference type="GO" id="GO:0006355">
    <property type="term" value="P:regulation of DNA-templated transcription"/>
    <property type="evidence" value="ECO:0007669"/>
    <property type="project" value="InterPro"/>
</dbReference>
<dbReference type="PROSITE" id="PS50805">
    <property type="entry name" value="KRAB"/>
    <property type="match status" value="1"/>
</dbReference>
<dbReference type="InterPro" id="IPR036051">
    <property type="entry name" value="KRAB_dom_sf"/>
</dbReference>
<dbReference type="InterPro" id="IPR001909">
    <property type="entry name" value="KRAB"/>
</dbReference>
<organism evidence="2 3">
    <name type="scientific">Rhinolophus ferrumequinum</name>
    <name type="common">Greater horseshoe bat</name>
    <dbReference type="NCBI Taxonomy" id="59479"/>
    <lineage>
        <taxon>Eukaryota</taxon>
        <taxon>Metazoa</taxon>
        <taxon>Chordata</taxon>
        <taxon>Craniata</taxon>
        <taxon>Vertebrata</taxon>
        <taxon>Euteleostomi</taxon>
        <taxon>Mammalia</taxon>
        <taxon>Eutheria</taxon>
        <taxon>Laurasiatheria</taxon>
        <taxon>Chiroptera</taxon>
        <taxon>Yinpterochiroptera</taxon>
        <taxon>Rhinolophoidea</taxon>
        <taxon>Rhinolophidae</taxon>
        <taxon>Rhinolophinae</taxon>
        <taxon>Rhinolophus</taxon>
    </lineage>
</organism>
<evidence type="ECO:0000313" key="3">
    <source>
        <dbReference type="Proteomes" id="UP000472240"/>
    </source>
</evidence>
<dbReference type="Pfam" id="PF01352">
    <property type="entry name" value="KRAB"/>
    <property type="match status" value="1"/>
</dbReference>
<dbReference type="Proteomes" id="UP000472240">
    <property type="component" value="Chromosome 1"/>
</dbReference>
<dbReference type="SUPFAM" id="SSF109640">
    <property type="entry name" value="KRAB domain (Kruppel-associated box)"/>
    <property type="match status" value="1"/>
</dbReference>
<keyword evidence="3" id="KW-1185">Reference proteome</keyword>
<name>A0A671DP98_RHIFE</name>
<reference evidence="2" key="5">
    <citation type="submission" date="2025-09" db="UniProtKB">
        <authorList>
            <consortium name="Ensembl"/>
        </authorList>
    </citation>
    <scope>IDENTIFICATION</scope>
</reference>
<protein>
    <submittedName>
        <fullName evidence="2">KRAB box domain containing 4</fullName>
    </submittedName>
</protein>
<dbReference type="PANTHER" id="PTHR23232">
    <property type="entry name" value="KRAB DOMAIN C2H2 ZINC FINGER"/>
    <property type="match status" value="1"/>
</dbReference>
<reference evidence="2 3" key="1">
    <citation type="journal article" date="2015" name="Annu Rev Anim Biosci">
        <title>The Genome 10K Project: a way forward.</title>
        <authorList>
            <person name="Koepfli K.P."/>
            <person name="Paten B."/>
            <person name="O'Brien S.J."/>
            <person name="Koepfli K.P."/>
            <person name="Paten B."/>
            <person name="Antunes A."/>
            <person name="Belov K."/>
            <person name="Bustamante C."/>
            <person name="Castoe T.A."/>
            <person name="Clawson H."/>
            <person name="Crawford A.J."/>
            <person name="Diekhans M."/>
            <person name="Distel D."/>
            <person name="Durbin R."/>
            <person name="Earl D."/>
            <person name="Fujita M.K."/>
            <person name="Gamble T."/>
            <person name="Georges A."/>
            <person name="Gemmell N."/>
            <person name="Gilbert M.T."/>
            <person name="Graves J.M."/>
            <person name="Green R.E."/>
            <person name="Hickey G."/>
            <person name="Jarvis E.D."/>
            <person name="Johnson W."/>
            <person name="Komissarov A."/>
            <person name="Korf I."/>
            <person name="Kuhn R."/>
            <person name="Larkin D.M."/>
            <person name="Lewin H."/>
            <person name="Lopez J.V."/>
            <person name="Ma J."/>
            <person name="Marques-Bonet T."/>
            <person name="Miller W."/>
            <person name="Murphy R."/>
            <person name="Pevzner P."/>
            <person name="Shapiro B."/>
            <person name="Steiner C."/>
            <person name="Tamazian G."/>
            <person name="Venkatesh B."/>
            <person name="Wang J."/>
            <person name="Wayne R."/>
            <person name="Wiley E."/>
            <person name="Yang H."/>
            <person name="Zhang G."/>
            <person name="Haussler D."/>
            <person name="Ryder O."/>
            <person name="O'Brien S.J."/>
        </authorList>
    </citation>
    <scope>NUCLEOTIDE SEQUENCE</scope>
</reference>
<dbReference type="Ensembl" id="ENSRFET00010003260.1">
    <property type="protein sequence ID" value="ENSRFEP00010002964.1"/>
    <property type="gene ID" value="ENSRFEG00010002113.1"/>
</dbReference>
<dbReference type="Gene3D" id="6.10.140.140">
    <property type="match status" value="1"/>
</dbReference>
<accession>A0A671DP98</accession>
<reference evidence="2 3" key="2">
    <citation type="journal article" date="2018" name="Annu Rev Anim Biosci">
        <title>Bat Biology, Genomes, and the Bat1K Project: To Generate Chromosome-Level Genomes for All Living Bat Species.</title>
        <authorList>
            <person name="Teeling E.C."/>
            <person name="Vernes S.C."/>
            <person name="Davalos L.M."/>
            <person name="Ray D.A."/>
            <person name="Gilbert M.T.P."/>
            <person name="Myers E."/>
        </authorList>
    </citation>
    <scope>NUCLEOTIDE SEQUENCE</scope>
</reference>
<sequence length="154" mass="17609">MPDVHRPALSIPGSEISILCPGQNRMAMSQELLTFRDVFVDFTLEEWQQLDSTQKSLYRDVMLENYSHLVSVGYLVAKPDVIFRLGHGEEAGRADGEPTMQSSPEFWQVGNQIDNHKESQDKPLWQAAFIDKETLKDESGQEFKTCRKIIYLST</sequence>
<dbReference type="FunCoup" id="A0A671DP98">
    <property type="interactions" value="249"/>
</dbReference>
<proteinExistence type="predicted"/>